<gene>
    <name evidence="3" type="ORF">ND2E_4047</name>
</gene>
<accession>A0A099KET0</accession>
<dbReference type="RefSeq" id="WP_033095035.1">
    <property type="nucleotide sequence ID" value="NZ_JQED01000046.1"/>
</dbReference>
<keyword evidence="1" id="KW-0812">Transmembrane</keyword>
<dbReference type="PATRIC" id="fig|28229.4.peg.3386"/>
<organism evidence="3 4">
    <name type="scientific">Colwellia psychrerythraea</name>
    <name type="common">Vibrio psychroerythus</name>
    <dbReference type="NCBI Taxonomy" id="28229"/>
    <lineage>
        <taxon>Bacteria</taxon>
        <taxon>Pseudomonadati</taxon>
        <taxon>Pseudomonadota</taxon>
        <taxon>Gammaproteobacteria</taxon>
        <taxon>Alteromonadales</taxon>
        <taxon>Colwelliaceae</taxon>
        <taxon>Colwellia</taxon>
    </lineage>
</organism>
<reference evidence="3 4" key="1">
    <citation type="submission" date="2014-08" db="EMBL/GenBank/DDBJ databases">
        <title>Genomic and Phenotypic Diversity of Colwellia psychrerythraea strains from Disparate Marine Basins.</title>
        <authorList>
            <person name="Techtmann S.M."/>
            <person name="Stelling S.C."/>
            <person name="Utturkar S.M."/>
            <person name="Alshibli N."/>
            <person name="Harris A."/>
            <person name="Brown S.D."/>
            <person name="Hazen T.C."/>
        </authorList>
    </citation>
    <scope>NUCLEOTIDE SEQUENCE [LARGE SCALE GENOMIC DNA]</scope>
    <source>
        <strain evidence="3 4">ND2E</strain>
    </source>
</reference>
<dbReference type="AlphaFoldDB" id="A0A099KET0"/>
<evidence type="ECO:0000313" key="4">
    <source>
        <dbReference type="Proteomes" id="UP000029843"/>
    </source>
</evidence>
<feature type="signal peptide" evidence="2">
    <location>
        <begin position="1"/>
        <end position="21"/>
    </location>
</feature>
<sequence precursor="true">MKKTVVILAGLSWSLSNPLFAHPGHDHSASDSGLVHLLWLVPVIVAAAVVVFKEITAPKR</sequence>
<dbReference type="EMBL" id="JQED01000046">
    <property type="protein sequence ID" value="KGJ88512.1"/>
    <property type="molecule type" value="Genomic_DNA"/>
</dbReference>
<dbReference type="OrthoDB" id="5918117at2"/>
<keyword evidence="2" id="KW-0732">Signal</keyword>
<feature type="transmembrane region" description="Helical" evidence="1">
    <location>
        <begin position="37"/>
        <end position="55"/>
    </location>
</feature>
<evidence type="ECO:0000256" key="2">
    <source>
        <dbReference type="SAM" id="SignalP"/>
    </source>
</evidence>
<keyword evidence="1" id="KW-0472">Membrane</keyword>
<keyword evidence="1" id="KW-1133">Transmembrane helix</keyword>
<evidence type="ECO:0000313" key="3">
    <source>
        <dbReference type="EMBL" id="KGJ88512.1"/>
    </source>
</evidence>
<proteinExistence type="predicted"/>
<dbReference type="Proteomes" id="UP000029843">
    <property type="component" value="Unassembled WGS sequence"/>
</dbReference>
<feature type="chain" id="PRO_5001957157" evidence="2">
    <location>
        <begin position="22"/>
        <end position="60"/>
    </location>
</feature>
<protein>
    <submittedName>
        <fullName evidence="3">Uncharacterized protein</fullName>
    </submittedName>
</protein>
<comment type="caution">
    <text evidence="3">The sequence shown here is derived from an EMBL/GenBank/DDBJ whole genome shotgun (WGS) entry which is preliminary data.</text>
</comment>
<name>A0A099KET0_COLPS</name>
<evidence type="ECO:0000256" key="1">
    <source>
        <dbReference type="SAM" id="Phobius"/>
    </source>
</evidence>